<keyword evidence="1" id="KW-0472">Membrane</keyword>
<sequence length="123" mass="13781">MYKEHRWDIEQLIRSGGMLSSHSVTVIALVVAVGLHDGLAEMYDTTSEGLHIGRQAEVLKQIVFELPAKHLFAESRPLHELLGHTPPQVCFNSGSQIMMLLEDCCRYSSSDIEPREIILIPVV</sequence>
<accession>A0A699I8I4</accession>
<keyword evidence="1" id="KW-1133">Transmembrane helix</keyword>
<evidence type="ECO:0000256" key="1">
    <source>
        <dbReference type="SAM" id="Phobius"/>
    </source>
</evidence>
<dbReference type="Pfam" id="PF02681">
    <property type="entry name" value="DUF212"/>
    <property type="match status" value="1"/>
</dbReference>
<comment type="caution">
    <text evidence="2">The sequence shown here is derived from an EMBL/GenBank/DDBJ whole genome shotgun (WGS) entry which is preliminary data.</text>
</comment>
<organism evidence="2">
    <name type="scientific">Tanacetum cinerariifolium</name>
    <name type="common">Dalmatian daisy</name>
    <name type="synonym">Chrysanthemum cinerariifolium</name>
    <dbReference type="NCBI Taxonomy" id="118510"/>
    <lineage>
        <taxon>Eukaryota</taxon>
        <taxon>Viridiplantae</taxon>
        <taxon>Streptophyta</taxon>
        <taxon>Embryophyta</taxon>
        <taxon>Tracheophyta</taxon>
        <taxon>Spermatophyta</taxon>
        <taxon>Magnoliopsida</taxon>
        <taxon>eudicotyledons</taxon>
        <taxon>Gunneridae</taxon>
        <taxon>Pentapetalae</taxon>
        <taxon>asterids</taxon>
        <taxon>campanulids</taxon>
        <taxon>Asterales</taxon>
        <taxon>Asteraceae</taxon>
        <taxon>Asteroideae</taxon>
        <taxon>Anthemideae</taxon>
        <taxon>Anthemidinae</taxon>
        <taxon>Tanacetum</taxon>
    </lineage>
</organism>
<dbReference type="AlphaFoldDB" id="A0A699I8I4"/>
<reference evidence="2" key="1">
    <citation type="journal article" date="2019" name="Sci. Rep.">
        <title>Draft genome of Tanacetum cinerariifolium, the natural source of mosquito coil.</title>
        <authorList>
            <person name="Yamashiro T."/>
            <person name="Shiraishi A."/>
            <person name="Satake H."/>
            <person name="Nakayama K."/>
        </authorList>
    </citation>
    <scope>NUCLEOTIDE SEQUENCE</scope>
</reference>
<dbReference type="PANTHER" id="PTHR31446">
    <property type="entry name" value="ACID PHOSPHATASE/VANADIUM-DEPENDENT HALOPEROXIDASE-RELATED PROTEIN"/>
    <property type="match status" value="1"/>
</dbReference>
<keyword evidence="1" id="KW-0812">Transmembrane</keyword>
<name>A0A699I8I4_TANCI</name>
<gene>
    <name evidence="2" type="ORF">Tci_505314</name>
</gene>
<feature type="transmembrane region" description="Helical" evidence="1">
    <location>
        <begin position="12"/>
        <end position="35"/>
    </location>
</feature>
<proteinExistence type="predicted"/>
<dbReference type="InterPro" id="IPR003832">
    <property type="entry name" value="DUF212"/>
</dbReference>
<evidence type="ECO:0000313" key="2">
    <source>
        <dbReference type="EMBL" id="GEZ33341.1"/>
    </source>
</evidence>
<dbReference type="EMBL" id="BKCJ010266494">
    <property type="protein sequence ID" value="GEZ33341.1"/>
    <property type="molecule type" value="Genomic_DNA"/>
</dbReference>
<dbReference type="PANTHER" id="PTHR31446:SF39">
    <property type="entry name" value="ACID PHOSPHATASE_VANADIUM-DEPENDENT HALOPEROXIDASE-RELATED PROTEIN"/>
    <property type="match status" value="1"/>
</dbReference>
<protein>
    <submittedName>
        <fullName evidence="2">Uncharacterized protein</fullName>
    </submittedName>
</protein>